<accession>A0A168MNG1</accession>
<dbReference type="AlphaFoldDB" id="A0A168MNG1"/>
<dbReference type="Proteomes" id="UP000077355">
    <property type="component" value="Unassembled WGS sequence"/>
</dbReference>
<proteinExistence type="inferred from homology"/>
<dbReference type="GO" id="GO:0030246">
    <property type="term" value="F:carbohydrate binding"/>
    <property type="evidence" value="ECO:0007669"/>
    <property type="project" value="UniProtKB-ARBA"/>
</dbReference>
<keyword evidence="3" id="KW-0732">Signal</keyword>
<organism evidence="5 6">
    <name type="scientific">Paenibacillus antarcticus</name>
    <dbReference type="NCBI Taxonomy" id="253703"/>
    <lineage>
        <taxon>Bacteria</taxon>
        <taxon>Bacillati</taxon>
        <taxon>Bacillota</taxon>
        <taxon>Bacilli</taxon>
        <taxon>Bacillales</taxon>
        <taxon>Paenibacillaceae</taxon>
        <taxon>Paenibacillus</taxon>
    </lineage>
</organism>
<comment type="subcellular location">
    <subcellularLocation>
        <location evidence="1">Cell envelope</location>
    </subcellularLocation>
</comment>
<dbReference type="OrthoDB" id="6196975at2"/>
<dbReference type="InterPro" id="IPR025997">
    <property type="entry name" value="SBP_2_dom"/>
</dbReference>
<dbReference type="EMBL" id="LVJI01000019">
    <property type="protein sequence ID" value="OAB44875.1"/>
    <property type="molecule type" value="Genomic_DNA"/>
</dbReference>
<evidence type="ECO:0000256" key="3">
    <source>
        <dbReference type="ARBA" id="ARBA00022729"/>
    </source>
</evidence>
<evidence type="ECO:0000313" key="6">
    <source>
        <dbReference type="Proteomes" id="UP000077355"/>
    </source>
</evidence>
<dbReference type="GO" id="GO:0030313">
    <property type="term" value="C:cell envelope"/>
    <property type="evidence" value="ECO:0007669"/>
    <property type="project" value="UniProtKB-SubCell"/>
</dbReference>
<dbReference type="PANTHER" id="PTHR46847">
    <property type="entry name" value="D-ALLOSE-BINDING PERIPLASMIC PROTEIN-RELATED"/>
    <property type="match status" value="1"/>
</dbReference>
<evidence type="ECO:0000256" key="1">
    <source>
        <dbReference type="ARBA" id="ARBA00004196"/>
    </source>
</evidence>
<dbReference type="RefSeq" id="WP_068650764.1">
    <property type="nucleotide sequence ID" value="NZ_CP043611.1"/>
</dbReference>
<comment type="similarity">
    <text evidence="2">Belongs to the bacterial solute-binding protein 2 family.</text>
</comment>
<feature type="domain" description="Periplasmic binding protein" evidence="4">
    <location>
        <begin position="50"/>
        <end position="294"/>
    </location>
</feature>
<dbReference type="InterPro" id="IPR028082">
    <property type="entry name" value="Peripla_BP_I"/>
</dbReference>
<comment type="caution">
    <text evidence="5">The sequence shown here is derived from an EMBL/GenBank/DDBJ whole genome shotgun (WGS) entry which is preliminary data.</text>
</comment>
<dbReference type="Gene3D" id="3.40.50.2300">
    <property type="match status" value="2"/>
</dbReference>
<keyword evidence="6" id="KW-1185">Reference proteome</keyword>
<sequence length="328" mass="36430">MRKQRLTLWLLLAMMVIATNSVFYFKILSGPSHEVRNVTVILRSSNVRLDFWQAVNMGAEAAAKEMGFTLNVVGPLSESDSDTQIQLLEEAITRMPQAIVIAPIMNERMRSALSKADEAGIKLVIINMSPDKLPTHVVVSSDHIEGGRLAAQTSIEQTAGYPVIAMISDNANSIVSEERLQGMQRELGGYKNSMMGVYYADNSEDRAYQIAEKLIRSKTMFNTFITLSESASQGVARALKEYDRVDDIHLIGFDSSSDEVQLLEAGIMKASIVQKPFNMGYLGVKTALNLIEGDRTDPITYIDSNVITKDNMFTTENQKLLFPFINSK</sequence>
<dbReference type="PANTHER" id="PTHR46847:SF1">
    <property type="entry name" value="D-ALLOSE-BINDING PERIPLASMIC PROTEIN-RELATED"/>
    <property type="match status" value="1"/>
</dbReference>
<protein>
    <recommendedName>
        <fullName evidence="4">Periplasmic binding protein domain-containing protein</fullName>
    </recommendedName>
</protein>
<name>A0A168MNG1_9BACL</name>
<dbReference type="Pfam" id="PF13407">
    <property type="entry name" value="Peripla_BP_4"/>
    <property type="match status" value="1"/>
</dbReference>
<reference evidence="5 6" key="1">
    <citation type="submission" date="2016-03" db="EMBL/GenBank/DDBJ databases">
        <title>Draft genome sequence of Paenibacillus antarcticus CECT 5836.</title>
        <authorList>
            <person name="Shin S.-K."/>
            <person name="Yi H."/>
        </authorList>
    </citation>
    <scope>NUCLEOTIDE SEQUENCE [LARGE SCALE GENOMIC DNA]</scope>
    <source>
        <strain evidence="5 6">CECT 5836</strain>
    </source>
</reference>
<evidence type="ECO:0000256" key="2">
    <source>
        <dbReference type="ARBA" id="ARBA00007639"/>
    </source>
</evidence>
<evidence type="ECO:0000259" key="4">
    <source>
        <dbReference type="Pfam" id="PF13407"/>
    </source>
</evidence>
<evidence type="ECO:0000313" key="5">
    <source>
        <dbReference type="EMBL" id="OAB44875.1"/>
    </source>
</evidence>
<dbReference type="SUPFAM" id="SSF53822">
    <property type="entry name" value="Periplasmic binding protein-like I"/>
    <property type="match status" value="1"/>
</dbReference>
<gene>
    <name evidence="5" type="ORF">PBAT_14935</name>
</gene>